<evidence type="ECO:0000259" key="2">
    <source>
        <dbReference type="Pfam" id="PF19298"/>
    </source>
</evidence>
<gene>
    <name evidence="3" type="ORF">AB0H72_28960</name>
</gene>
<protein>
    <recommendedName>
        <fullName evidence="2">3-ketosteroid-9-alpha-monooxygenase oxygenase component-like C-terminal domain-containing protein</fullName>
    </recommendedName>
</protein>
<evidence type="ECO:0000256" key="1">
    <source>
        <dbReference type="ARBA" id="ARBA00023002"/>
    </source>
</evidence>
<dbReference type="Pfam" id="PF19298">
    <property type="entry name" value="KshA_C"/>
    <property type="match status" value="1"/>
</dbReference>
<name>A0ABV3FG78_9NOCA</name>
<evidence type="ECO:0000313" key="4">
    <source>
        <dbReference type="Proteomes" id="UP001551658"/>
    </source>
</evidence>
<dbReference type="SUPFAM" id="SSF55961">
    <property type="entry name" value="Bet v1-like"/>
    <property type="match status" value="1"/>
</dbReference>
<proteinExistence type="predicted"/>
<keyword evidence="4" id="KW-1185">Reference proteome</keyword>
<evidence type="ECO:0000313" key="3">
    <source>
        <dbReference type="EMBL" id="MEV0366731.1"/>
    </source>
</evidence>
<comment type="caution">
    <text evidence="3">The sequence shown here is derived from an EMBL/GenBank/DDBJ whole genome shotgun (WGS) entry which is preliminary data.</text>
</comment>
<dbReference type="EMBL" id="JBFAIH010000021">
    <property type="protein sequence ID" value="MEV0366731.1"/>
    <property type="molecule type" value="Genomic_DNA"/>
</dbReference>
<organism evidence="3 4">
    <name type="scientific">Nocardia fusca</name>
    <dbReference type="NCBI Taxonomy" id="941183"/>
    <lineage>
        <taxon>Bacteria</taxon>
        <taxon>Bacillati</taxon>
        <taxon>Actinomycetota</taxon>
        <taxon>Actinomycetes</taxon>
        <taxon>Mycobacteriales</taxon>
        <taxon>Nocardiaceae</taxon>
        <taxon>Nocardia</taxon>
    </lineage>
</organism>
<dbReference type="Proteomes" id="UP001551658">
    <property type="component" value="Unassembled WGS sequence"/>
</dbReference>
<dbReference type="InterPro" id="IPR045605">
    <property type="entry name" value="KshA-like_C"/>
</dbReference>
<reference evidence="3 4" key="1">
    <citation type="submission" date="2024-06" db="EMBL/GenBank/DDBJ databases">
        <title>The Natural Products Discovery Center: Release of the First 8490 Sequenced Strains for Exploring Actinobacteria Biosynthetic Diversity.</title>
        <authorList>
            <person name="Kalkreuter E."/>
            <person name="Kautsar S.A."/>
            <person name="Yang D."/>
            <person name="Bader C.D."/>
            <person name="Teijaro C.N."/>
            <person name="Fluegel L."/>
            <person name="Davis C.M."/>
            <person name="Simpson J.R."/>
            <person name="Lauterbach L."/>
            <person name="Steele A.D."/>
            <person name="Gui C."/>
            <person name="Meng S."/>
            <person name="Li G."/>
            <person name="Viehrig K."/>
            <person name="Ye F."/>
            <person name="Su P."/>
            <person name="Kiefer A.F."/>
            <person name="Nichols A."/>
            <person name="Cepeda A.J."/>
            <person name="Yan W."/>
            <person name="Fan B."/>
            <person name="Jiang Y."/>
            <person name="Adhikari A."/>
            <person name="Zheng C.-J."/>
            <person name="Schuster L."/>
            <person name="Cowan T.M."/>
            <person name="Smanski M.J."/>
            <person name="Chevrette M.G."/>
            <person name="De Carvalho L.P.S."/>
            <person name="Shen B."/>
        </authorList>
    </citation>
    <scope>NUCLEOTIDE SEQUENCE [LARGE SCALE GENOMIC DNA]</scope>
    <source>
        <strain evidence="3 4">NPDC050671</strain>
    </source>
</reference>
<accession>A0ABV3FG78</accession>
<dbReference type="RefSeq" id="WP_357985221.1">
    <property type="nucleotide sequence ID" value="NZ_JBFAIH010000021.1"/>
</dbReference>
<sequence length="220" mass="24849">MLRLREICGVLLVWHGPLGQEPWEIAEPVADGWRPIRTKKMRFHSHPQEVTENSVDIGHFGVLHGFADVRVIEPMTTEGPYLRARYGIRKPIPLFGGLSGQFHIRADGLGFSLVELALDGNWAFRQLVLTTPTGRRGVDAYVGTVLRKRGVSTLGRTAWAPVEAILERIVLGVVAAELRRDQRIWDHKKYLRRPAIAAGDGPIAAYRAWARQFYPKEEQQ</sequence>
<dbReference type="Gene3D" id="3.90.380.10">
    <property type="entry name" value="Naphthalene 1,2-dioxygenase Alpha Subunit, Chain A, domain 1"/>
    <property type="match status" value="1"/>
</dbReference>
<feature type="domain" description="3-ketosteroid-9-alpha-monooxygenase oxygenase component-like C-terminal" evidence="2">
    <location>
        <begin position="13"/>
        <end position="214"/>
    </location>
</feature>
<keyword evidence="1" id="KW-0560">Oxidoreductase</keyword>